<dbReference type="RefSeq" id="WP_377374203.1">
    <property type="nucleotide sequence ID" value="NZ_JBHSSW010000001.1"/>
</dbReference>
<proteinExistence type="predicted"/>
<dbReference type="EMBL" id="JBHSSW010000001">
    <property type="protein sequence ID" value="MFC6196597.1"/>
    <property type="molecule type" value="Genomic_DNA"/>
</dbReference>
<keyword evidence="1" id="KW-0812">Transmembrane</keyword>
<keyword evidence="1" id="KW-1133">Transmembrane helix</keyword>
<protein>
    <submittedName>
        <fullName evidence="2">Uncharacterized protein</fullName>
    </submittedName>
</protein>
<comment type="caution">
    <text evidence="2">The sequence shown here is derived from an EMBL/GenBank/DDBJ whole genome shotgun (WGS) entry which is preliminary data.</text>
</comment>
<evidence type="ECO:0000313" key="3">
    <source>
        <dbReference type="Proteomes" id="UP001596303"/>
    </source>
</evidence>
<reference evidence="3" key="1">
    <citation type="journal article" date="2019" name="Int. J. Syst. Evol. Microbiol.">
        <title>The Global Catalogue of Microorganisms (GCM) 10K type strain sequencing project: providing services to taxonomists for standard genome sequencing and annotation.</title>
        <authorList>
            <consortium name="The Broad Institute Genomics Platform"/>
            <consortium name="The Broad Institute Genome Sequencing Center for Infectious Disease"/>
            <person name="Wu L."/>
            <person name="Ma J."/>
        </authorList>
    </citation>
    <scope>NUCLEOTIDE SEQUENCE [LARGE SCALE GENOMIC DNA]</scope>
    <source>
        <strain evidence="3">CGMCC-1.15741</strain>
    </source>
</reference>
<gene>
    <name evidence="2" type="ORF">ACFQDM_00830</name>
</gene>
<keyword evidence="1" id="KW-0472">Membrane</keyword>
<feature type="transmembrane region" description="Helical" evidence="1">
    <location>
        <begin position="23"/>
        <end position="43"/>
    </location>
</feature>
<name>A0ABW1S5Y3_9PROT</name>
<accession>A0ABW1S5Y3</accession>
<evidence type="ECO:0000256" key="1">
    <source>
        <dbReference type="SAM" id="Phobius"/>
    </source>
</evidence>
<evidence type="ECO:0000313" key="2">
    <source>
        <dbReference type="EMBL" id="MFC6196597.1"/>
    </source>
</evidence>
<dbReference type="Proteomes" id="UP001596303">
    <property type="component" value="Unassembled WGS sequence"/>
</dbReference>
<organism evidence="2 3">
    <name type="scientific">Ponticaulis profundi</name>
    <dbReference type="NCBI Taxonomy" id="2665222"/>
    <lineage>
        <taxon>Bacteria</taxon>
        <taxon>Pseudomonadati</taxon>
        <taxon>Pseudomonadota</taxon>
        <taxon>Alphaproteobacteria</taxon>
        <taxon>Hyphomonadales</taxon>
        <taxon>Hyphomonadaceae</taxon>
        <taxon>Ponticaulis</taxon>
    </lineage>
</organism>
<sequence>MREFDAESQSLLRQIARNTARQIAELGSIAYMTGLFLSLGMNLALDDGNILWCFFSWVNVGHILTNLLGG</sequence>
<keyword evidence="3" id="KW-1185">Reference proteome</keyword>